<feature type="transmembrane region" description="Helical" evidence="1">
    <location>
        <begin position="27"/>
        <end position="47"/>
    </location>
</feature>
<proteinExistence type="predicted"/>
<dbReference type="AlphaFoldDB" id="A0A0F9TEP3"/>
<sequence length="110" mass="12763">MNNSNEVILSSRKNGNGAFRSWITDRMLPGIFLLVIIQAIALGTLSIRTHQKLIDLEIYLKEDIEELKRNVAAKASSQIIYRECEKINLQEALREEKMKAWTLYRIELTK</sequence>
<gene>
    <name evidence="2" type="ORF">LCGC14_0337020</name>
</gene>
<keyword evidence="1" id="KW-0472">Membrane</keyword>
<organism evidence="2">
    <name type="scientific">marine sediment metagenome</name>
    <dbReference type="NCBI Taxonomy" id="412755"/>
    <lineage>
        <taxon>unclassified sequences</taxon>
        <taxon>metagenomes</taxon>
        <taxon>ecological metagenomes</taxon>
    </lineage>
</organism>
<name>A0A0F9TEP3_9ZZZZ</name>
<comment type="caution">
    <text evidence="2">The sequence shown here is derived from an EMBL/GenBank/DDBJ whole genome shotgun (WGS) entry which is preliminary data.</text>
</comment>
<protein>
    <recommendedName>
        <fullName evidence="3">Cell division protein FtsL</fullName>
    </recommendedName>
</protein>
<keyword evidence="1" id="KW-1133">Transmembrane helix</keyword>
<keyword evidence="1" id="KW-0812">Transmembrane</keyword>
<evidence type="ECO:0000256" key="1">
    <source>
        <dbReference type="SAM" id="Phobius"/>
    </source>
</evidence>
<reference evidence="2" key="1">
    <citation type="journal article" date="2015" name="Nature">
        <title>Complex archaea that bridge the gap between prokaryotes and eukaryotes.</title>
        <authorList>
            <person name="Spang A."/>
            <person name="Saw J.H."/>
            <person name="Jorgensen S.L."/>
            <person name="Zaremba-Niedzwiedzka K."/>
            <person name="Martijn J."/>
            <person name="Lind A.E."/>
            <person name="van Eijk R."/>
            <person name="Schleper C."/>
            <person name="Guy L."/>
            <person name="Ettema T.J."/>
        </authorList>
    </citation>
    <scope>NUCLEOTIDE SEQUENCE</scope>
</reference>
<dbReference type="EMBL" id="LAZR01000243">
    <property type="protein sequence ID" value="KKN79680.1"/>
    <property type="molecule type" value="Genomic_DNA"/>
</dbReference>
<evidence type="ECO:0000313" key="2">
    <source>
        <dbReference type="EMBL" id="KKN79680.1"/>
    </source>
</evidence>
<evidence type="ECO:0008006" key="3">
    <source>
        <dbReference type="Google" id="ProtNLM"/>
    </source>
</evidence>
<accession>A0A0F9TEP3</accession>